<dbReference type="GO" id="GO:0051539">
    <property type="term" value="F:4 iron, 4 sulfur cluster binding"/>
    <property type="evidence" value="ECO:0007669"/>
    <property type="project" value="UniProtKB-KW"/>
</dbReference>
<dbReference type="GO" id="GO:0046872">
    <property type="term" value="F:metal ion binding"/>
    <property type="evidence" value="ECO:0007669"/>
    <property type="project" value="UniProtKB-KW"/>
</dbReference>
<dbReference type="InterPro" id="IPR017900">
    <property type="entry name" value="4Fe4S_Fe_S_CS"/>
</dbReference>
<proteinExistence type="predicted"/>
<keyword evidence="7" id="KW-1278">Translocase</keyword>
<evidence type="ECO:0000313" key="17">
    <source>
        <dbReference type="Proteomes" id="UP000255168"/>
    </source>
</evidence>
<evidence type="ECO:0000256" key="4">
    <source>
        <dbReference type="ARBA" id="ARBA00022519"/>
    </source>
</evidence>
<feature type="domain" description="4Fe-4S ferredoxin-type" evidence="13">
    <location>
        <begin position="109"/>
        <end position="138"/>
    </location>
</feature>
<dbReference type="PANTHER" id="PTHR42859">
    <property type="entry name" value="OXIDOREDUCTASE"/>
    <property type="match status" value="1"/>
</dbReference>
<keyword evidence="5" id="KW-0479">Metal-binding</keyword>
<evidence type="ECO:0000256" key="11">
    <source>
        <dbReference type="ARBA" id="ARBA00023136"/>
    </source>
</evidence>
<evidence type="ECO:0000256" key="3">
    <source>
        <dbReference type="ARBA" id="ARBA00022485"/>
    </source>
</evidence>
<dbReference type="NCBIfam" id="NF005415">
    <property type="entry name" value="PRK06991.1"/>
    <property type="match status" value="1"/>
</dbReference>
<dbReference type="EMBL" id="LT984806">
    <property type="protein sequence ID" value="SPD46118.1"/>
    <property type="molecule type" value="Genomic_DNA"/>
</dbReference>
<dbReference type="NCBIfam" id="NF003475">
    <property type="entry name" value="PRK05113.1"/>
    <property type="match status" value="1"/>
</dbReference>
<protein>
    <submittedName>
        <fullName evidence="15">FERREDOXIN (4FE-4S) PROTEIN</fullName>
    </submittedName>
    <submittedName>
        <fullName evidence="16">FERREDOXIN [4FE-4S] PROTEIN</fullName>
    </submittedName>
</protein>
<dbReference type="InterPro" id="IPR007202">
    <property type="entry name" value="4Fe-4S_dom"/>
</dbReference>
<dbReference type="Proteomes" id="UP000256710">
    <property type="component" value="Unassembled WGS sequence"/>
</dbReference>
<keyword evidence="2" id="KW-1003">Cell membrane</keyword>
<dbReference type="AlphaFoldDB" id="A0A375H5F8"/>
<evidence type="ECO:0000256" key="7">
    <source>
        <dbReference type="ARBA" id="ARBA00022967"/>
    </source>
</evidence>
<dbReference type="InterPro" id="IPR017896">
    <property type="entry name" value="4Fe4S_Fe-S-bd"/>
</dbReference>
<keyword evidence="9" id="KW-0408">Iron</keyword>
<reference evidence="17 18" key="1">
    <citation type="submission" date="2018-01" db="EMBL/GenBank/DDBJ databases">
        <authorList>
            <person name="Clerissi C."/>
        </authorList>
    </citation>
    <scope>NUCLEOTIDE SEQUENCE [LARGE SCALE GENOMIC DNA]</scope>
    <source>
        <strain evidence="15">Cupriavidus taiwanensis STM 6082</strain>
        <strain evidence="16">Cupriavidus taiwanensis STM 6160</strain>
    </source>
</reference>
<name>A0A375H5F8_9BURK</name>
<evidence type="ECO:0000256" key="12">
    <source>
        <dbReference type="SAM" id="MobiDB-lite"/>
    </source>
</evidence>
<evidence type="ECO:0000256" key="6">
    <source>
        <dbReference type="ARBA" id="ARBA00022737"/>
    </source>
</evidence>
<keyword evidence="8" id="KW-0249">Electron transport</keyword>
<keyword evidence="3" id="KW-0004">4Fe-4S</keyword>
<evidence type="ECO:0000256" key="2">
    <source>
        <dbReference type="ARBA" id="ARBA00022475"/>
    </source>
</evidence>
<dbReference type="NCBIfam" id="TIGR01944">
    <property type="entry name" value="rnfB"/>
    <property type="match status" value="1"/>
</dbReference>
<keyword evidence="11" id="KW-0472">Membrane</keyword>
<keyword evidence="4" id="KW-0997">Cell inner membrane</keyword>
<dbReference type="PROSITE" id="PS51379">
    <property type="entry name" value="4FE4S_FER_2"/>
    <property type="match status" value="2"/>
</dbReference>
<sequence>MAGAALARLPVRVHVRLLTPLLSPELLSVVVNPAVKSLADRLEALLPQTQCTKCGFSGCRPYAEAMASGEAACNRCPPGGAQGIARLAALLGTEPLPLDPERGSEQPRAVARIDESLCIGCTLCIQACPVDAIAGAAKQMHTVIPELCTGCDLCVPPCPVDCIDMVPVTGTRTGWDAWSQAQADAAQARYLARKARLVREREENDARLAAKAAAKLAAVQAETPENDAERAAQERKRAIIQAAIERARQKQQAVRPRNTENVSAAVQAQIDAAEARRARAGLTPGQDETPPARDPANDRNQEP</sequence>
<keyword evidence="1" id="KW-0813">Transport</keyword>
<evidence type="ECO:0000256" key="5">
    <source>
        <dbReference type="ARBA" id="ARBA00022723"/>
    </source>
</evidence>
<feature type="region of interest" description="Disordered" evidence="12">
    <location>
        <begin position="270"/>
        <end position="303"/>
    </location>
</feature>
<dbReference type="Gene3D" id="1.10.15.40">
    <property type="entry name" value="Electron transport complex subunit B, putative Fe-S cluster"/>
    <property type="match status" value="1"/>
</dbReference>
<evidence type="ECO:0000259" key="13">
    <source>
        <dbReference type="PROSITE" id="PS51379"/>
    </source>
</evidence>
<dbReference type="GO" id="GO:0009055">
    <property type="term" value="F:electron transfer activity"/>
    <property type="evidence" value="ECO:0007669"/>
    <property type="project" value="InterPro"/>
</dbReference>
<dbReference type="InterPro" id="IPR010207">
    <property type="entry name" value="Elect_transpt_cplx_RnfB/RsxB"/>
</dbReference>
<evidence type="ECO:0000256" key="1">
    <source>
        <dbReference type="ARBA" id="ARBA00022448"/>
    </source>
</evidence>
<accession>A0A375H5F8</accession>
<dbReference type="PANTHER" id="PTHR42859:SF3">
    <property type="entry name" value="ION-TRANSLOCATING OXIDOREDUCTASE COMPLEX SUBUNIT B"/>
    <property type="match status" value="1"/>
</dbReference>
<feature type="domain" description="4Fe-4S ferredoxin-type" evidence="13">
    <location>
        <begin position="139"/>
        <end position="168"/>
    </location>
</feature>
<keyword evidence="6" id="KW-0677">Repeat</keyword>
<dbReference type="PROSITE" id="PS51656">
    <property type="entry name" value="4FE4S"/>
    <property type="match status" value="1"/>
</dbReference>
<dbReference type="Proteomes" id="UP000255168">
    <property type="component" value="Chromosome I"/>
</dbReference>
<dbReference type="Pfam" id="PF04060">
    <property type="entry name" value="FeS"/>
    <property type="match status" value="1"/>
</dbReference>
<evidence type="ECO:0000313" key="16">
    <source>
        <dbReference type="EMBL" id="SPD46118.1"/>
    </source>
</evidence>
<dbReference type="PROSITE" id="PS00198">
    <property type="entry name" value="4FE4S_FER_1"/>
    <property type="match status" value="2"/>
</dbReference>
<keyword evidence="10" id="KW-0411">Iron-sulfur</keyword>
<dbReference type="EMBL" id="OFTC01000030">
    <property type="protein sequence ID" value="SOZ37545.1"/>
    <property type="molecule type" value="Genomic_DNA"/>
</dbReference>
<evidence type="ECO:0000259" key="14">
    <source>
        <dbReference type="PROSITE" id="PS51656"/>
    </source>
</evidence>
<evidence type="ECO:0000256" key="9">
    <source>
        <dbReference type="ARBA" id="ARBA00023004"/>
    </source>
</evidence>
<dbReference type="InterPro" id="IPR050294">
    <property type="entry name" value="RnfB_subfamily"/>
</dbReference>
<evidence type="ECO:0000256" key="10">
    <source>
        <dbReference type="ARBA" id="ARBA00023014"/>
    </source>
</evidence>
<keyword evidence="18" id="KW-1185">Reference proteome</keyword>
<evidence type="ECO:0000256" key="8">
    <source>
        <dbReference type="ARBA" id="ARBA00022982"/>
    </source>
</evidence>
<feature type="domain" description="4Fe-4S" evidence="14">
    <location>
        <begin position="34"/>
        <end position="93"/>
    </location>
</feature>
<gene>
    <name evidence="16" type="primary">rsxB</name>
    <name evidence="15" type="ORF">CBM2605_A80029</name>
    <name evidence="16" type="ORF">CBM2607_11055</name>
</gene>
<dbReference type="SUPFAM" id="SSF54862">
    <property type="entry name" value="4Fe-4S ferredoxins"/>
    <property type="match status" value="1"/>
</dbReference>
<dbReference type="Pfam" id="PF14697">
    <property type="entry name" value="Fer4_21"/>
    <property type="match status" value="1"/>
</dbReference>
<evidence type="ECO:0000313" key="15">
    <source>
        <dbReference type="EMBL" id="SOZ37545.1"/>
    </source>
</evidence>
<organism evidence="16 17">
    <name type="scientific">Cupriavidus neocaledonicus</name>
    <dbReference type="NCBI Taxonomy" id="1040979"/>
    <lineage>
        <taxon>Bacteria</taxon>
        <taxon>Pseudomonadati</taxon>
        <taxon>Pseudomonadota</taxon>
        <taxon>Betaproteobacteria</taxon>
        <taxon>Burkholderiales</taxon>
        <taxon>Burkholderiaceae</taxon>
        <taxon>Cupriavidus</taxon>
    </lineage>
</organism>
<evidence type="ECO:0000313" key="18">
    <source>
        <dbReference type="Proteomes" id="UP000256710"/>
    </source>
</evidence>
<dbReference type="Gene3D" id="3.30.70.20">
    <property type="match status" value="1"/>
</dbReference>